<dbReference type="RefSeq" id="WP_277445466.1">
    <property type="nucleotide sequence ID" value="NZ_JAKOAV010000053.1"/>
</dbReference>
<keyword evidence="2" id="KW-1185">Reference proteome</keyword>
<evidence type="ECO:0000313" key="2">
    <source>
        <dbReference type="Proteomes" id="UP001154312"/>
    </source>
</evidence>
<dbReference type="Proteomes" id="UP001154312">
    <property type="component" value="Unassembled WGS sequence"/>
</dbReference>
<comment type="caution">
    <text evidence="1">The sequence shown here is derived from an EMBL/GenBank/DDBJ whole genome shotgun (WGS) entry which is preliminary data.</text>
</comment>
<protein>
    <submittedName>
        <fullName evidence="1">Uncharacterized protein</fullName>
    </submittedName>
</protein>
<sequence>MPDNLSPGEINVSAERVEALESMFPDIYHCVHPIVRRMCEMHDIPTNPYMYPSPSRAVVEQMADQIYNTVTINYGIRDDDVQPMQRQFVGPGFVGPGFVGPGFVGPFFRRRFLRDLIAILLIRELLFRRGRFF</sequence>
<evidence type="ECO:0000313" key="1">
    <source>
        <dbReference type="EMBL" id="MDF9409939.1"/>
    </source>
</evidence>
<gene>
    <name evidence="1" type="ORF">L7E55_16575</name>
</gene>
<organism evidence="1 2">
    <name type="scientific">Pelotomaculum isophthalicicum JI</name>
    <dbReference type="NCBI Taxonomy" id="947010"/>
    <lineage>
        <taxon>Bacteria</taxon>
        <taxon>Bacillati</taxon>
        <taxon>Bacillota</taxon>
        <taxon>Clostridia</taxon>
        <taxon>Eubacteriales</taxon>
        <taxon>Desulfotomaculaceae</taxon>
        <taxon>Pelotomaculum</taxon>
    </lineage>
</organism>
<accession>A0A9X4JU56</accession>
<proteinExistence type="predicted"/>
<name>A0A9X4JU56_9FIRM</name>
<dbReference type="AlphaFoldDB" id="A0A9X4JU56"/>
<dbReference type="EMBL" id="JAKOAV010000053">
    <property type="protein sequence ID" value="MDF9409939.1"/>
    <property type="molecule type" value="Genomic_DNA"/>
</dbReference>
<reference evidence="1" key="1">
    <citation type="submission" date="2022-02" db="EMBL/GenBank/DDBJ databases">
        <authorList>
            <person name="Leng L."/>
        </authorList>
    </citation>
    <scope>NUCLEOTIDE SEQUENCE</scope>
    <source>
        <strain evidence="1">JI</strain>
    </source>
</reference>